<sequence length="649" mass="70024">MSLDSGARHDLEQGLATLSSVFDPTTCDDATLDAQLAAVQDDPWFTRLAKWAAEAIYANPGNGGNPDAISWVEIGYEHGLPEGADGPVNATVGGHPKPDFSKRYDVIVVGAGAGGGVVASQLALGGRQVLLIERGQWLTYENSGNRDHLRNHRNPVYGHNTGPTPDDGTRVVVAQDGSEHQVAPHTVAYGNNAACVGSGTLIYGGQAWRFHPDDFRMASRYGVPTGSSLVDWPIGYADLEPWYSRAEHLIGVSGPTRRLPHEPFRSAALPMPPMPRYETASLLEAAAMKLRLATTQPPLLVNSVSHDGRRACIECGSCVGFACPVDGKNGTQNTLIPMAMATGNLHLATETVVDHVETSSVGHVTGVRLIWEDELGARQNISARADMVVLAAGAIESARLLLLSANEFELSGLGNNTDQVGRHLQGHTYSTAYGLFEQTVYARKGPGVTIATTDYVHDVQGVIGGAMLADDFVMLPIIFWDLALPPDMPRWGRAPHEFMRNHFRHVTQVKGPVHEVPSPDCRVALDPSIKDKWGRPVAKLSGIVHPETMRTADAILSKAKEWLNEAGALQVWGDVPPPRLSSYQHQAGTCRMGTHPENSVTDQHGRVWGHDNLYVADASVHPTNGAFNPVLTIMALALRCADHLLRQSR</sequence>
<evidence type="ECO:0000256" key="3">
    <source>
        <dbReference type="ARBA" id="ARBA00022827"/>
    </source>
</evidence>
<dbReference type="PROSITE" id="PS51379">
    <property type="entry name" value="4FE4S_FER_2"/>
    <property type="match status" value="1"/>
</dbReference>
<feature type="domain" description="4Fe-4S ferredoxin-type" evidence="5">
    <location>
        <begin position="302"/>
        <end position="333"/>
    </location>
</feature>
<evidence type="ECO:0000259" key="5">
    <source>
        <dbReference type="PROSITE" id="PS51379"/>
    </source>
</evidence>
<proteinExistence type="inferred from homology"/>
<accession>A0ABY7Z0Z1</accession>
<dbReference type="RefSeq" id="WP_282212471.1">
    <property type="nucleotide sequence ID" value="NZ_CP118247.1"/>
</dbReference>
<evidence type="ECO:0000256" key="4">
    <source>
        <dbReference type="ARBA" id="ARBA00023002"/>
    </source>
</evidence>
<keyword evidence="2" id="KW-0285">Flavoprotein</keyword>
<dbReference type="InterPro" id="IPR017896">
    <property type="entry name" value="4Fe4S_Fe-S-bd"/>
</dbReference>
<gene>
    <name evidence="6" type="ORF">PSQ90_05815</name>
</gene>
<dbReference type="SUPFAM" id="SSF51905">
    <property type="entry name" value="FAD/NAD(P)-binding domain"/>
    <property type="match status" value="1"/>
</dbReference>
<dbReference type="PANTHER" id="PTHR46056:SF12">
    <property type="entry name" value="LONG-CHAIN-ALCOHOL OXIDASE"/>
    <property type="match status" value="1"/>
</dbReference>
<dbReference type="InterPro" id="IPR007867">
    <property type="entry name" value="GMC_OxRtase_C"/>
</dbReference>
<keyword evidence="4" id="KW-0560">Oxidoreductase</keyword>
<evidence type="ECO:0000256" key="1">
    <source>
        <dbReference type="ARBA" id="ARBA00010790"/>
    </source>
</evidence>
<dbReference type="InterPro" id="IPR036188">
    <property type="entry name" value="FAD/NAD-bd_sf"/>
</dbReference>
<dbReference type="Gene3D" id="3.50.50.60">
    <property type="entry name" value="FAD/NAD(P)-binding domain"/>
    <property type="match status" value="2"/>
</dbReference>
<dbReference type="EMBL" id="CP118247">
    <property type="protein sequence ID" value="WDR06958.1"/>
    <property type="molecule type" value="Genomic_DNA"/>
</dbReference>
<dbReference type="Pfam" id="PF00732">
    <property type="entry name" value="GMC_oxred_N"/>
    <property type="match status" value="1"/>
</dbReference>
<evidence type="ECO:0000256" key="2">
    <source>
        <dbReference type="ARBA" id="ARBA00022630"/>
    </source>
</evidence>
<keyword evidence="3" id="KW-0274">FAD</keyword>
<comment type="similarity">
    <text evidence="1">Belongs to the GMC oxidoreductase family.</text>
</comment>
<dbReference type="InterPro" id="IPR000172">
    <property type="entry name" value="GMC_OxRdtase_N"/>
</dbReference>
<protein>
    <submittedName>
        <fullName evidence="6">GMC family oxidoreductase</fullName>
    </submittedName>
</protein>
<dbReference type="PIRSF" id="PIRSF000137">
    <property type="entry name" value="Alcohol_oxidase"/>
    <property type="match status" value="1"/>
</dbReference>
<name>A0ABY7Z0Z1_9HYPH</name>
<evidence type="ECO:0000313" key="6">
    <source>
        <dbReference type="EMBL" id="WDR06958.1"/>
    </source>
</evidence>
<dbReference type="Proteomes" id="UP001222118">
    <property type="component" value="Chromosome"/>
</dbReference>
<dbReference type="PANTHER" id="PTHR46056">
    <property type="entry name" value="LONG-CHAIN-ALCOHOL OXIDASE"/>
    <property type="match status" value="1"/>
</dbReference>
<dbReference type="InterPro" id="IPR012132">
    <property type="entry name" value="GMC_OxRdtase"/>
</dbReference>
<reference evidence="6 7" key="1">
    <citation type="submission" date="2023-02" db="EMBL/GenBank/DDBJ databases">
        <title>Devosia chondri sp. nov., isolated from the phycosphere of marine algae.</title>
        <authorList>
            <person name="Kim J.M."/>
            <person name="Lee J.K."/>
            <person name="Choi B.J."/>
            <person name="Bayburt H."/>
            <person name="Jeon C.O."/>
        </authorList>
    </citation>
    <scope>NUCLEOTIDE SEQUENCE [LARGE SCALE GENOMIC DNA]</scope>
    <source>
        <strain evidence="6 7">G2-5</strain>
    </source>
</reference>
<dbReference type="Pfam" id="PF05199">
    <property type="entry name" value="GMC_oxred_C"/>
    <property type="match status" value="1"/>
</dbReference>
<organism evidence="6 7">
    <name type="scientific">Devosia rhodophyticola</name>
    <dbReference type="NCBI Taxonomy" id="3026423"/>
    <lineage>
        <taxon>Bacteria</taxon>
        <taxon>Pseudomonadati</taxon>
        <taxon>Pseudomonadota</taxon>
        <taxon>Alphaproteobacteria</taxon>
        <taxon>Hyphomicrobiales</taxon>
        <taxon>Devosiaceae</taxon>
        <taxon>Devosia</taxon>
    </lineage>
</organism>
<keyword evidence="7" id="KW-1185">Reference proteome</keyword>
<evidence type="ECO:0000313" key="7">
    <source>
        <dbReference type="Proteomes" id="UP001222118"/>
    </source>
</evidence>